<evidence type="ECO:0000313" key="5">
    <source>
        <dbReference type="Proteomes" id="UP000224341"/>
    </source>
</evidence>
<evidence type="ECO:0000313" key="2">
    <source>
        <dbReference type="EMBL" id="AOO16063.1"/>
    </source>
</evidence>
<proteinExistence type="predicted"/>
<dbReference type="Proteomes" id="UP000225120">
    <property type="component" value="Segment"/>
</dbReference>
<evidence type="ECO:0000313" key="4">
    <source>
        <dbReference type="EMBL" id="AOO19283.1"/>
    </source>
</evidence>
<dbReference type="EMBL" id="KX349324">
    <property type="protein sequence ID" value="AOO18856.1"/>
    <property type="molecule type" value="Genomic_DNA"/>
</dbReference>
<name>A0A1D7SR22_9CAUD</name>
<protein>
    <recommendedName>
        <fullName evidence="7">OMP1 protein</fullName>
    </recommendedName>
</protein>
<dbReference type="InterPro" id="IPR046285">
    <property type="entry name" value="DUF6322"/>
</dbReference>
<sequence length="164" mass="15964">MNKFLPIVMLLMTAPAANAGALTHKLSSSVQLTVDAAATNVTRLGSTFSISGNGVDTTDGTTVNTISTGAITSGVYAPGTIAATQNTAGNAFSFSQSYTQADAIPAAAVTVGDVANFGNITSTTAGTAGSLAGTLSTTGAISLTAGGAGTNATGQFVSELSILH</sequence>
<evidence type="ECO:0000313" key="3">
    <source>
        <dbReference type="EMBL" id="AOO18856.1"/>
    </source>
</evidence>
<dbReference type="EMBL" id="KX349308">
    <property type="protein sequence ID" value="AOO15423.1"/>
    <property type="molecule type" value="Genomic_DNA"/>
</dbReference>
<evidence type="ECO:0000313" key="1">
    <source>
        <dbReference type="EMBL" id="AOO15423.1"/>
    </source>
</evidence>
<organism evidence="2 6">
    <name type="scientific">Cyanophage S-RIM12</name>
    <dbReference type="NCBI Taxonomy" id="1278402"/>
    <lineage>
        <taxon>Viruses</taxon>
        <taxon>Duplodnaviria</taxon>
        <taxon>Heunggongvirae</taxon>
        <taxon>Uroviricota</taxon>
        <taxon>Caudoviricetes</taxon>
        <taxon>Pantevenvirales</taxon>
        <taxon>Kyanoviridae</taxon>
        <taxon>Brizovirus</taxon>
        <taxon>Brizovirus syn33</taxon>
    </lineage>
</organism>
<gene>
    <name evidence="1" type="ORF">Np150310_149</name>
    <name evidence="2" type="ORF">RW040310_149</name>
    <name evidence="3" type="ORF">W1120610_150</name>
    <name evidence="4" type="ORF">WH050310_149</name>
</gene>
<reference evidence="5 6" key="1">
    <citation type="journal article" date="2016" name="Environ. Microbiol.">
        <title>Genomic diversification of marine cyanophages into stable ecotypes.</title>
        <authorList>
            <person name="Marston M.F."/>
            <person name="Martiny J.B."/>
        </authorList>
    </citation>
    <scope>NUCLEOTIDE SEQUENCE [LARGE SCALE GENOMIC DNA]</scope>
    <source>
        <strain evidence="1">Np_15_0310</strain>
        <strain evidence="2">RW_04_0310</strain>
        <strain evidence="3">W1_12_0610</strain>
        <strain evidence="4">WH_05_0310</strain>
    </source>
</reference>
<evidence type="ECO:0008006" key="7">
    <source>
        <dbReference type="Google" id="ProtNLM"/>
    </source>
</evidence>
<dbReference type="EMBL" id="KX349311">
    <property type="protein sequence ID" value="AOO16063.1"/>
    <property type="molecule type" value="Genomic_DNA"/>
</dbReference>
<dbReference type="Proteomes" id="UP000224445">
    <property type="component" value="Segment"/>
</dbReference>
<dbReference type="Proteomes" id="UP000225157">
    <property type="component" value="Segment"/>
</dbReference>
<dbReference type="Proteomes" id="UP000224341">
    <property type="component" value="Segment"/>
</dbReference>
<dbReference type="Pfam" id="PF19847">
    <property type="entry name" value="DUF6322"/>
    <property type="match status" value="1"/>
</dbReference>
<accession>A0A1D7SR22</accession>
<evidence type="ECO:0000313" key="6">
    <source>
        <dbReference type="Proteomes" id="UP000224445"/>
    </source>
</evidence>
<dbReference type="EMBL" id="KX349326">
    <property type="protein sequence ID" value="AOO19283.1"/>
    <property type="molecule type" value="Genomic_DNA"/>
</dbReference>